<protein>
    <submittedName>
        <fullName evidence="1">Uncharacterized protein</fullName>
    </submittedName>
</protein>
<comment type="caution">
    <text evidence="1">The sequence shown here is derived from an EMBL/GenBank/DDBJ whole genome shotgun (WGS) entry which is preliminary data.</text>
</comment>
<name>A0ACC2SST2_9FUNG</name>
<dbReference type="Proteomes" id="UP001165960">
    <property type="component" value="Unassembled WGS sequence"/>
</dbReference>
<proteinExistence type="predicted"/>
<organism evidence="1 2">
    <name type="scientific">Entomophthora muscae</name>
    <dbReference type="NCBI Taxonomy" id="34485"/>
    <lineage>
        <taxon>Eukaryota</taxon>
        <taxon>Fungi</taxon>
        <taxon>Fungi incertae sedis</taxon>
        <taxon>Zoopagomycota</taxon>
        <taxon>Entomophthoromycotina</taxon>
        <taxon>Entomophthoromycetes</taxon>
        <taxon>Entomophthorales</taxon>
        <taxon>Entomophthoraceae</taxon>
        <taxon>Entomophthora</taxon>
    </lineage>
</organism>
<keyword evidence="2" id="KW-1185">Reference proteome</keyword>
<evidence type="ECO:0000313" key="2">
    <source>
        <dbReference type="Proteomes" id="UP001165960"/>
    </source>
</evidence>
<accession>A0ACC2SST2</accession>
<sequence>MSTLSLSIGSIDADFDRKKNKILHDLSIPEETDLSPKGSVDIPMLPIMDVINAHPDYVTTSSCSGRIAVYCDPILTQGIFENDPEVLANEKIQLIP</sequence>
<reference evidence="1" key="1">
    <citation type="submission" date="2022-04" db="EMBL/GenBank/DDBJ databases">
        <title>Genome of the entomopathogenic fungus Entomophthora muscae.</title>
        <authorList>
            <person name="Elya C."/>
            <person name="Lovett B.R."/>
            <person name="Lee E."/>
            <person name="Macias A.M."/>
            <person name="Hajek A.E."/>
            <person name="De Bivort B.L."/>
            <person name="Kasson M.T."/>
            <person name="De Fine Licht H.H."/>
            <person name="Stajich J.E."/>
        </authorList>
    </citation>
    <scope>NUCLEOTIDE SEQUENCE</scope>
    <source>
        <strain evidence="1">Berkeley</strain>
    </source>
</reference>
<gene>
    <name evidence="1" type="ORF">DSO57_1021077</name>
</gene>
<evidence type="ECO:0000313" key="1">
    <source>
        <dbReference type="EMBL" id="KAJ9065307.1"/>
    </source>
</evidence>
<dbReference type="EMBL" id="QTSX02004361">
    <property type="protein sequence ID" value="KAJ9065307.1"/>
    <property type="molecule type" value="Genomic_DNA"/>
</dbReference>